<dbReference type="RefSeq" id="WP_110857002.1">
    <property type="nucleotide sequence ID" value="NZ_QJSQ01000029.1"/>
</dbReference>
<dbReference type="InterPro" id="IPR029058">
    <property type="entry name" value="AB_hydrolase_fold"/>
</dbReference>
<sequence length="221" mass="25247">MQESLFENGVAKKAYANNSDTLFVWFGGINEPFFSENFARESGFDCLYFIDKNYNWYTEGLAADGYGPEEFVAALTDICRRYRYVSFAGQSSGGYASLYYARRCNVDLVIAFAPQTRNLFDGQCGMTPKVRLADIYDLYSSAGAAERPAVLLNISRSEKDHHREFQWHDREQIAEMATLDRVTVVTHPYDNHAVSVLMRHDAILYRYLAAMVSVYQGQRRA</sequence>
<dbReference type="Proteomes" id="UP000247772">
    <property type="component" value="Unassembled WGS sequence"/>
</dbReference>
<proteinExistence type="predicted"/>
<organism evidence="1 2">
    <name type="scientific">Paraburkholderia silvatlantica</name>
    <dbReference type="NCBI Taxonomy" id="321895"/>
    <lineage>
        <taxon>Bacteria</taxon>
        <taxon>Pseudomonadati</taxon>
        <taxon>Pseudomonadota</taxon>
        <taxon>Betaproteobacteria</taxon>
        <taxon>Burkholderiales</taxon>
        <taxon>Burkholderiaceae</taxon>
        <taxon>Paraburkholderia</taxon>
    </lineage>
</organism>
<dbReference type="EMBL" id="QJSQ01000029">
    <property type="protein sequence ID" value="PYE16593.1"/>
    <property type="molecule type" value="Genomic_DNA"/>
</dbReference>
<comment type="caution">
    <text evidence="1">The sequence shown here is derived from an EMBL/GenBank/DDBJ whole genome shotgun (WGS) entry which is preliminary data.</text>
</comment>
<accession>A0A2V4TLP0</accession>
<dbReference type="OrthoDB" id="7867880at2"/>
<evidence type="ECO:0008006" key="3">
    <source>
        <dbReference type="Google" id="ProtNLM"/>
    </source>
</evidence>
<reference evidence="1 2" key="1">
    <citation type="submission" date="2018-06" db="EMBL/GenBank/DDBJ databases">
        <title>Genomic Encyclopedia of Type Strains, Phase IV (KMG-V): Genome sequencing to study the core and pangenomes of soil and plant-associated prokaryotes.</title>
        <authorList>
            <person name="Whitman W."/>
        </authorList>
    </citation>
    <scope>NUCLEOTIDE SEQUENCE [LARGE SCALE GENOMIC DNA]</scope>
    <source>
        <strain evidence="1 2">SRCL-318</strain>
    </source>
</reference>
<gene>
    <name evidence="1" type="ORF">C7410_12934</name>
</gene>
<evidence type="ECO:0000313" key="2">
    <source>
        <dbReference type="Proteomes" id="UP000247772"/>
    </source>
</evidence>
<dbReference type="AlphaFoldDB" id="A0A2V4TLP0"/>
<evidence type="ECO:0000313" key="1">
    <source>
        <dbReference type="EMBL" id="PYE16593.1"/>
    </source>
</evidence>
<dbReference type="SUPFAM" id="SSF53474">
    <property type="entry name" value="alpha/beta-Hydrolases"/>
    <property type="match status" value="1"/>
</dbReference>
<protein>
    <recommendedName>
        <fullName evidence="3">Alpha/beta hydrolase</fullName>
    </recommendedName>
</protein>
<name>A0A2V4TLP0_9BURK</name>